<accession>A0A7S5YEB6</accession>
<sequence>MSDSGVYLMREFSDQVGRATITQHKVSIEHARSSGDGG</sequence>
<dbReference type="EMBL" id="MN894888">
    <property type="protein sequence ID" value="QLG05250.1"/>
    <property type="molecule type" value="Genomic_DNA"/>
</dbReference>
<evidence type="ECO:0000313" key="1">
    <source>
        <dbReference type="EMBL" id="QLG05250.1"/>
    </source>
</evidence>
<proteinExistence type="predicted"/>
<protein>
    <submittedName>
        <fullName evidence="1">Uncharacterized protein</fullName>
    </submittedName>
</protein>
<keyword evidence="1" id="KW-0614">Plasmid</keyword>
<geneLocation type="plasmid" evidence="1">
    <name>pSE5369-VIM</name>
</geneLocation>
<name>A0A7S5YEB6_PSEAI</name>
<dbReference type="AlphaFoldDB" id="A0A7S5YEB6"/>
<reference evidence="1" key="1">
    <citation type="submission" date="2019-12" db="EMBL/GenBank/DDBJ databases">
        <title>Compelete sequence of pSE5369-VIM.</title>
        <authorList>
            <person name="Zhou D."/>
        </authorList>
    </citation>
    <scope>NUCLEOTIDE SEQUENCE</scope>
    <source>
        <strain evidence="1">SE5369</strain>
        <plasmid evidence="1">pSE5369-VIM</plasmid>
    </source>
</reference>
<organism evidence="1">
    <name type="scientific">Pseudomonas aeruginosa</name>
    <dbReference type="NCBI Taxonomy" id="287"/>
    <lineage>
        <taxon>Bacteria</taxon>
        <taxon>Pseudomonadati</taxon>
        <taxon>Pseudomonadota</taxon>
        <taxon>Gammaproteobacteria</taxon>
        <taxon>Pseudomonadales</taxon>
        <taxon>Pseudomonadaceae</taxon>
        <taxon>Pseudomonas</taxon>
    </lineage>
</organism>